<reference evidence="1 2" key="1">
    <citation type="journal article" date="2010" name="Nature">
        <title>The sequence and de novo assembly of the giant panda genome.</title>
        <authorList>
            <person name="Li R."/>
            <person name="Fan W."/>
            <person name="Tian G."/>
            <person name="Zhu H."/>
            <person name="He L."/>
            <person name="Cai J."/>
            <person name="Huang Q."/>
            <person name="Cai Q."/>
            <person name="Li B."/>
            <person name="Bai Y."/>
            <person name="Zhang Z."/>
            <person name="Zhang Y."/>
            <person name="Wang W."/>
            <person name="Li J."/>
            <person name="Wei F."/>
            <person name="Li H."/>
            <person name="Jian M."/>
            <person name="Li J."/>
            <person name="Zhang Z."/>
            <person name="Nielsen R."/>
            <person name="Li D."/>
            <person name="Gu W."/>
            <person name="Yang Z."/>
            <person name="Xuan Z."/>
            <person name="Ryder O.A."/>
            <person name="Leung F.C."/>
            <person name="Zhou Y."/>
            <person name="Cao J."/>
            <person name="Sun X."/>
            <person name="Fu Y."/>
            <person name="Fang X."/>
            <person name="Guo X."/>
            <person name="Wang B."/>
            <person name="Hou R."/>
            <person name="Shen F."/>
            <person name="Mu B."/>
            <person name="Ni P."/>
            <person name="Lin R."/>
            <person name="Qian W."/>
            <person name="Wang G."/>
            <person name="Yu C."/>
            <person name="Nie W."/>
            <person name="Wang J."/>
            <person name="Wu Z."/>
            <person name="Liang H."/>
            <person name="Min J."/>
            <person name="Wu Q."/>
            <person name="Cheng S."/>
            <person name="Ruan J."/>
            <person name="Wang M."/>
            <person name="Shi Z."/>
            <person name="Wen M."/>
            <person name="Liu B."/>
            <person name="Ren X."/>
            <person name="Zheng H."/>
            <person name="Dong D."/>
            <person name="Cook K."/>
            <person name="Shan G."/>
            <person name="Zhang H."/>
            <person name="Kosiol C."/>
            <person name="Xie X."/>
            <person name="Lu Z."/>
            <person name="Zheng H."/>
            <person name="Li Y."/>
            <person name="Steiner C.C."/>
            <person name="Lam T.T."/>
            <person name="Lin S."/>
            <person name="Zhang Q."/>
            <person name="Li G."/>
            <person name="Tian J."/>
            <person name="Gong T."/>
            <person name="Liu H."/>
            <person name="Zhang D."/>
            <person name="Fang L."/>
            <person name="Ye C."/>
            <person name="Zhang J."/>
            <person name="Hu W."/>
            <person name="Xu A."/>
            <person name="Ren Y."/>
            <person name="Zhang G."/>
            <person name="Bruford M.W."/>
            <person name="Li Q."/>
            <person name="Ma L."/>
            <person name="Guo Y."/>
            <person name="An N."/>
            <person name="Hu Y."/>
            <person name="Zheng Y."/>
            <person name="Shi Y."/>
            <person name="Li Z."/>
            <person name="Liu Q."/>
            <person name="Chen Y."/>
            <person name="Zhao J."/>
            <person name="Qu N."/>
            <person name="Zhao S."/>
            <person name="Tian F."/>
            <person name="Wang X."/>
            <person name="Wang H."/>
            <person name="Xu L."/>
            <person name="Liu X."/>
            <person name="Vinar T."/>
            <person name="Wang Y."/>
            <person name="Lam T.W."/>
            <person name="Yiu S.M."/>
            <person name="Liu S."/>
            <person name="Zhang H."/>
            <person name="Li D."/>
            <person name="Huang Y."/>
            <person name="Wang X."/>
            <person name="Yang G."/>
            <person name="Jiang Z."/>
            <person name="Wang J."/>
            <person name="Qin N."/>
            <person name="Li L."/>
            <person name="Li J."/>
            <person name="Bolund L."/>
            <person name="Kristiansen K."/>
            <person name="Wong G.K."/>
            <person name="Olson M."/>
            <person name="Zhang X."/>
            <person name="Li S."/>
            <person name="Yang H."/>
            <person name="Wang J."/>
            <person name="Wang J."/>
        </authorList>
    </citation>
    <scope>NUCLEOTIDE SEQUENCE [LARGE SCALE GENOMIC DNA]</scope>
</reference>
<dbReference type="GeneTree" id="ENSGT00940000155068"/>
<proteinExistence type="predicted"/>
<sequence length="68" mass="7108">MAAMRAIRGMVNGAVSELSGGGATREQAAAVTRDYISQPRLTYKTVSGVNGPLVILDQVKFPSSDLSP</sequence>
<dbReference type="AlphaFoldDB" id="A0A7N5P2L8"/>
<reference evidence="1" key="2">
    <citation type="submission" date="2025-08" db="UniProtKB">
        <authorList>
            <consortium name="Ensembl"/>
        </authorList>
    </citation>
    <scope>IDENTIFICATION</scope>
</reference>
<dbReference type="Proteomes" id="UP000008912">
    <property type="component" value="Unassembled WGS sequence"/>
</dbReference>
<organism evidence="1 2">
    <name type="scientific">Ailuropoda melanoleuca</name>
    <name type="common">Giant panda</name>
    <dbReference type="NCBI Taxonomy" id="9646"/>
    <lineage>
        <taxon>Eukaryota</taxon>
        <taxon>Metazoa</taxon>
        <taxon>Chordata</taxon>
        <taxon>Craniata</taxon>
        <taxon>Vertebrata</taxon>
        <taxon>Euteleostomi</taxon>
        <taxon>Mammalia</taxon>
        <taxon>Eutheria</taxon>
        <taxon>Laurasiatheria</taxon>
        <taxon>Carnivora</taxon>
        <taxon>Caniformia</taxon>
        <taxon>Ursidae</taxon>
        <taxon>Ailuropoda</taxon>
    </lineage>
</organism>
<reference evidence="1" key="3">
    <citation type="submission" date="2025-09" db="UniProtKB">
        <authorList>
            <consortium name="Ensembl"/>
        </authorList>
    </citation>
    <scope>IDENTIFICATION</scope>
</reference>
<evidence type="ECO:0000313" key="1">
    <source>
        <dbReference type="Ensembl" id="ENSAMEP00000028496.1"/>
    </source>
</evidence>
<protein>
    <submittedName>
        <fullName evidence="1">Uncharacterized protein</fullName>
    </submittedName>
</protein>
<dbReference type="Ensembl" id="ENSAMET00000035674.1">
    <property type="protein sequence ID" value="ENSAMEP00000028496.1"/>
    <property type="gene ID" value="ENSAMEG00000025933.1"/>
</dbReference>
<name>A0A7N5P2L8_AILME</name>
<accession>A0A7N5P2L8</accession>
<evidence type="ECO:0000313" key="2">
    <source>
        <dbReference type="Proteomes" id="UP000008912"/>
    </source>
</evidence>
<dbReference type="InParanoid" id="A0A7N5P2L8"/>
<keyword evidence="2" id="KW-1185">Reference proteome</keyword>